<evidence type="ECO:0000256" key="2">
    <source>
        <dbReference type="ARBA" id="ARBA00022598"/>
    </source>
</evidence>
<evidence type="ECO:0000256" key="5">
    <source>
        <dbReference type="ARBA" id="ARBA00022840"/>
    </source>
</evidence>
<keyword evidence="7 10" id="KW-0573">Peptidoglycan synthesis</keyword>
<dbReference type="InterPro" id="IPR051046">
    <property type="entry name" value="MurCDEF_CellWall_CoF430Synth"/>
</dbReference>
<protein>
    <recommendedName>
        <fullName evidence="10 11">UDP-N-acetylmuramoyl-tripeptide--D-alanyl-D-alanine ligase</fullName>
        <ecNumber evidence="10 11">6.3.2.10</ecNumber>
    </recommendedName>
    <alternativeName>
        <fullName evidence="10">D-alanyl-D-alanine-adding enzyme</fullName>
    </alternativeName>
</protein>
<dbReference type="Pfam" id="PF02875">
    <property type="entry name" value="Mur_ligase_C"/>
    <property type="match status" value="1"/>
</dbReference>
<dbReference type="GO" id="GO:0005524">
    <property type="term" value="F:ATP binding"/>
    <property type="evidence" value="ECO:0007669"/>
    <property type="project" value="UniProtKB-UniRule"/>
</dbReference>
<proteinExistence type="inferred from homology"/>
<dbReference type="GO" id="GO:0005737">
    <property type="term" value="C:cytoplasm"/>
    <property type="evidence" value="ECO:0007669"/>
    <property type="project" value="UniProtKB-SubCell"/>
</dbReference>
<dbReference type="InterPro" id="IPR013221">
    <property type="entry name" value="Mur_ligase_cen"/>
</dbReference>
<reference evidence="14" key="2">
    <citation type="journal article" date="2021" name="PeerJ">
        <title>Extensive microbial diversity within the chicken gut microbiome revealed by metagenomics and culture.</title>
        <authorList>
            <person name="Gilroy R."/>
            <person name="Ravi A."/>
            <person name="Getino M."/>
            <person name="Pursley I."/>
            <person name="Horton D.L."/>
            <person name="Alikhan N.F."/>
            <person name="Baker D."/>
            <person name="Gharbi K."/>
            <person name="Hall N."/>
            <person name="Watson M."/>
            <person name="Adriaenssens E.M."/>
            <person name="Foster-Nyarko E."/>
            <person name="Jarju S."/>
            <person name="Secka A."/>
            <person name="Antonio M."/>
            <person name="Oren A."/>
            <person name="Chaudhuri R.R."/>
            <person name="La Ragione R."/>
            <person name="Hildebrand F."/>
            <person name="Pallen M.J."/>
        </authorList>
    </citation>
    <scope>NUCLEOTIDE SEQUENCE</scope>
    <source>
        <strain evidence="14">C6-149</strain>
    </source>
</reference>
<evidence type="ECO:0000256" key="6">
    <source>
        <dbReference type="ARBA" id="ARBA00022960"/>
    </source>
</evidence>
<comment type="catalytic activity">
    <reaction evidence="10">
        <text>UDP-N-acetyl-alpha-D-muramoyl-L-alanyl-gamma-D-glutamyl-L-lysine + D-alanyl-D-alanine + ATP = UDP-N-acetyl-alpha-D-muramoyl-L-alanyl-gamma-D-glutamyl-L-lysyl-D-alanyl-D-alanine + ADP + phosphate + H(+)</text>
        <dbReference type="Rhea" id="RHEA:16085"/>
        <dbReference type="ChEBI" id="CHEBI:15378"/>
        <dbReference type="ChEBI" id="CHEBI:30616"/>
        <dbReference type="ChEBI" id="CHEBI:43474"/>
        <dbReference type="ChEBI" id="CHEBI:57822"/>
        <dbReference type="ChEBI" id="CHEBI:70758"/>
        <dbReference type="ChEBI" id="CHEBI:83903"/>
        <dbReference type="ChEBI" id="CHEBI:456216"/>
        <dbReference type="EC" id="6.3.2.10"/>
    </reaction>
</comment>
<dbReference type="AlphaFoldDB" id="A0A9D9H8W4"/>
<evidence type="ECO:0000256" key="1">
    <source>
        <dbReference type="ARBA" id="ARBA00022490"/>
    </source>
</evidence>
<evidence type="ECO:0000256" key="7">
    <source>
        <dbReference type="ARBA" id="ARBA00022984"/>
    </source>
</evidence>
<reference evidence="14" key="1">
    <citation type="submission" date="2020-10" db="EMBL/GenBank/DDBJ databases">
        <authorList>
            <person name="Gilroy R."/>
        </authorList>
    </citation>
    <scope>NUCLEOTIDE SEQUENCE</scope>
    <source>
        <strain evidence="14">C6-149</strain>
    </source>
</reference>
<dbReference type="Gene3D" id="3.40.1390.10">
    <property type="entry name" value="MurE/MurF, N-terminal domain"/>
    <property type="match status" value="1"/>
</dbReference>
<dbReference type="InterPro" id="IPR036615">
    <property type="entry name" value="Mur_ligase_C_dom_sf"/>
</dbReference>
<comment type="similarity">
    <text evidence="10">Belongs to the MurCDEF family. MurF subfamily.</text>
</comment>
<keyword evidence="2 10" id="KW-0436">Ligase</keyword>
<evidence type="ECO:0000256" key="8">
    <source>
        <dbReference type="ARBA" id="ARBA00023306"/>
    </source>
</evidence>
<evidence type="ECO:0000256" key="10">
    <source>
        <dbReference type="HAMAP-Rule" id="MF_02019"/>
    </source>
</evidence>
<dbReference type="GO" id="GO:0008360">
    <property type="term" value="P:regulation of cell shape"/>
    <property type="evidence" value="ECO:0007669"/>
    <property type="project" value="UniProtKB-KW"/>
</dbReference>
<dbReference type="GO" id="GO:0051301">
    <property type="term" value="P:cell division"/>
    <property type="evidence" value="ECO:0007669"/>
    <property type="project" value="UniProtKB-KW"/>
</dbReference>
<keyword evidence="3 10" id="KW-0132">Cell division</keyword>
<comment type="pathway">
    <text evidence="10 11">Cell wall biogenesis; peptidoglycan biosynthesis.</text>
</comment>
<keyword evidence="6 10" id="KW-0133">Cell shape</keyword>
<dbReference type="InterPro" id="IPR036565">
    <property type="entry name" value="Mur-like_cat_sf"/>
</dbReference>
<feature type="domain" description="Mur ligase central" evidence="13">
    <location>
        <begin position="108"/>
        <end position="291"/>
    </location>
</feature>
<gene>
    <name evidence="10" type="primary">murF</name>
    <name evidence="14" type="ORF">IAA89_00925</name>
</gene>
<dbReference type="GO" id="GO:0047480">
    <property type="term" value="F:UDP-N-acetylmuramoyl-tripeptide-D-alanyl-D-alanine ligase activity"/>
    <property type="evidence" value="ECO:0007669"/>
    <property type="project" value="UniProtKB-UniRule"/>
</dbReference>
<dbReference type="EC" id="6.3.2.10" evidence="10 11"/>
<dbReference type="PANTHER" id="PTHR43024:SF1">
    <property type="entry name" value="UDP-N-ACETYLMURAMOYL-TRIPEPTIDE--D-ALANYL-D-ALANINE LIGASE"/>
    <property type="match status" value="1"/>
</dbReference>
<feature type="domain" description="Mur ligase C-terminal" evidence="12">
    <location>
        <begin position="317"/>
        <end position="443"/>
    </location>
</feature>
<evidence type="ECO:0000256" key="11">
    <source>
        <dbReference type="RuleBase" id="RU004136"/>
    </source>
</evidence>
<comment type="caution">
    <text evidence="14">The sequence shown here is derived from an EMBL/GenBank/DDBJ whole genome shotgun (WGS) entry which is preliminary data.</text>
</comment>
<dbReference type="InterPro" id="IPR035911">
    <property type="entry name" value="MurE/MurF_N"/>
</dbReference>
<sequence>MRLSEIAAVVHAKNDVSNWSNIEVNSFQFDSRLIKSGGFFVPLSGNDDGHKYIKKAYEMGALASFCQPDKLNLVPDNFPVVVVDDPLKAFQTLASFWVKKVNPKVIAITGSNGKTTTKDIVASILKNNYRVHETQSSFNNEIGVPFTILSMPEDTEYLVLEMGMDRAGQLDELSNIAHPDIAVITMIGEAHIEFFKTRDRIADAKMEITNHLSNNGTFIFNGDEPLLLKRANKFANEYTFGHINDNYISAKNIHLDYQNYITTFQTNLTDNNVFKLPLMGTYNVDNALPGILIGLLAGIKVEDIKSKLNNLSLTKNRTELLKGQKGETILSDVYNSNPTAVIDVLNVFSNMQTNGKRIVVLGDMLELGDDAVALHSNLSNYLNPQLIDEVYLIGTYIKNLSDILKEKFDPEKIHYYLNDNLDSLANSLKDSITGDDLILLKASHGLHLEKILANLIGD</sequence>
<evidence type="ECO:0000256" key="3">
    <source>
        <dbReference type="ARBA" id="ARBA00022618"/>
    </source>
</evidence>
<keyword evidence="4 10" id="KW-0547">Nucleotide-binding</keyword>
<dbReference type="HAMAP" id="MF_02019">
    <property type="entry name" value="MurF"/>
    <property type="match status" value="1"/>
</dbReference>
<dbReference type="SUPFAM" id="SSF63418">
    <property type="entry name" value="MurE/MurF N-terminal domain"/>
    <property type="match status" value="1"/>
</dbReference>
<dbReference type="GO" id="GO:0009252">
    <property type="term" value="P:peptidoglycan biosynthetic process"/>
    <property type="evidence" value="ECO:0007669"/>
    <property type="project" value="UniProtKB-UniRule"/>
</dbReference>
<dbReference type="SUPFAM" id="SSF53244">
    <property type="entry name" value="MurD-like peptide ligases, peptide-binding domain"/>
    <property type="match status" value="1"/>
</dbReference>
<comment type="catalytic activity">
    <reaction evidence="11">
        <text>D-alanyl-D-alanine + UDP-N-acetyl-alpha-D-muramoyl-L-alanyl-gamma-D-glutamyl-meso-2,6-diaminopimelate + ATP = UDP-N-acetyl-alpha-D-muramoyl-L-alanyl-gamma-D-glutamyl-meso-2,6-diaminopimeloyl-D-alanyl-D-alanine + ADP + phosphate + H(+)</text>
        <dbReference type="Rhea" id="RHEA:28374"/>
        <dbReference type="ChEBI" id="CHEBI:15378"/>
        <dbReference type="ChEBI" id="CHEBI:30616"/>
        <dbReference type="ChEBI" id="CHEBI:43474"/>
        <dbReference type="ChEBI" id="CHEBI:57822"/>
        <dbReference type="ChEBI" id="CHEBI:61386"/>
        <dbReference type="ChEBI" id="CHEBI:83905"/>
        <dbReference type="ChEBI" id="CHEBI:456216"/>
        <dbReference type="EC" id="6.3.2.10"/>
    </reaction>
</comment>
<dbReference type="InterPro" id="IPR004101">
    <property type="entry name" value="Mur_ligase_C"/>
</dbReference>
<keyword evidence="9 10" id="KW-0961">Cell wall biogenesis/degradation</keyword>
<dbReference type="Gene3D" id="3.90.190.20">
    <property type="entry name" value="Mur ligase, C-terminal domain"/>
    <property type="match status" value="1"/>
</dbReference>
<feature type="binding site" evidence="10">
    <location>
        <begin position="110"/>
        <end position="116"/>
    </location>
    <ligand>
        <name>ATP</name>
        <dbReference type="ChEBI" id="CHEBI:30616"/>
    </ligand>
</feature>
<comment type="function">
    <text evidence="10 11">Involved in cell wall formation. Catalyzes the final step in the synthesis of UDP-N-acetylmuramoyl-pentapeptide, the precursor of murein.</text>
</comment>
<evidence type="ECO:0000256" key="4">
    <source>
        <dbReference type="ARBA" id="ARBA00022741"/>
    </source>
</evidence>
<dbReference type="Gene3D" id="3.40.1190.10">
    <property type="entry name" value="Mur-like, catalytic domain"/>
    <property type="match status" value="1"/>
</dbReference>
<evidence type="ECO:0000313" key="15">
    <source>
        <dbReference type="Proteomes" id="UP000823614"/>
    </source>
</evidence>
<dbReference type="GO" id="GO:0071555">
    <property type="term" value="P:cell wall organization"/>
    <property type="evidence" value="ECO:0007669"/>
    <property type="project" value="UniProtKB-KW"/>
</dbReference>
<keyword evidence="8 10" id="KW-0131">Cell cycle</keyword>
<comment type="subcellular location">
    <subcellularLocation>
        <location evidence="10 11">Cytoplasm</location>
    </subcellularLocation>
</comment>
<dbReference type="PANTHER" id="PTHR43024">
    <property type="entry name" value="UDP-N-ACETYLMURAMOYL-TRIPEPTIDE--D-ALANYL-D-ALANINE LIGASE"/>
    <property type="match status" value="1"/>
</dbReference>
<accession>A0A9D9H8W4</accession>
<organism evidence="14 15">
    <name type="scientific">Candidatus Gallilactobacillus intestinavium</name>
    <dbReference type="NCBI Taxonomy" id="2840838"/>
    <lineage>
        <taxon>Bacteria</taxon>
        <taxon>Bacillati</taxon>
        <taxon>Bacillota</taxon>
        <taxon>Bacilli</taxon>
        <taxon>Lactobacillales</taxon>
        <taxon>Lactobacillaceae</taxon>
        <taxon>Lactobacillaceae incertae sedis</taxon>
        <taxon>Candidatus Gallilactobacillus</taxon>
    </lineage>
</organism>
<dbReference type="EMBL" id="JADIMP010000017">
    <property type="protein sequence ID" value="MBO8441003.1"/>
    <property type="molecule type" value="Genomic_DNA"/>
</dbReference>
<dbReference type="NCBIfam" id="TIGR01143">
    <property type="entry name" value="murF"/>
    <property type="match status" value="1"/>
</dbReference>
<dbReference type="InterPro" id="IPR005863">
    <property type="entry name" value="UDP-N-AcMur_synth"/>
</dbReference>
<keyword evidence="5 10" id="KW-0067">ATP-binding</keyword>
<dbReference type="SUPFAM" id="SSF53623">
    <property type="entry name" value="MurD-like peptide ligases, catalytic domain"/>
    <property type="match status" value="1"/>
</dbReference>
<evidence type="ECO:0000259" key="13">
    <source>
        <dbReference type="Pfam" id="PF08245"/>
    </source>
</evidence>
<evidence type="ECO:0000259" key="12">
    <source>
        <dbReference type="Pfam" id="PF02875"/>
    </source>
</evidence>
<evidence type="ECO:0000256" key="9">
    <source>
        <dbReference type="ARBA" id="ARBA00023316"/>
    </source>
</evidence>
<name>A0A9D9H8W4_9LACO</name>
<evidence type="ECO:0000313" key="14">
    <source>
        <dbReference type="EMBL" id="MBO8441003.1"/>
    </source>
</evidence>
<keyword evidence="1 10" id="KW-0963">Cytoplasm</keyword>
<dbReference type="Proteomes" id="UP000823614">
    <property type="component" value="Unassembled WGS sequence"/>
</dbReference>
<dbReference type="Pfam" id="PF08245">
    <property type="entry name" value="Mur_ligase_M"/>
    <property type="match status" value="1"/>
</dbReference>